<evidence type="ECO:0000256" key="2">
    <source>
        <dbReference type="ARBA" id="ARBA00022801"/>
    </source>
</evidence>
<dbReference type="OMA" id="CALFFDR"/>
<name>R7VDM9_CAPTE</name>
<dbReference type="Gene3D" id="3.60.10.10">
    <property type="entry name" value="Endonuclease/exonuclease/phosphatase"/>
    <property type="match status" value="1"/>
</dbReference>
<dbReference type="EMBL" id="AMQN01018880">
    <property type="status" value="NOT_ANNOTATED_CDS"/>
    <property type="molecule type" value="Genomic_DNA"/>
</dbReference>
<dbReference type="Pfam" id="PF03372">
    <property type="entry name" value="Exo_endo_phos"/>
    <property type="match status" value="1"/>
</dbReference>
<dbReference type="InterPro" id="IPR036691">
    <property type="entry name" value="Endo/exonu/phosph_ase_sf"/>
</dbReference>
<dbReference type="InterPro" id="IPR005135">
    <property type="entry name" value="Endo/exonuclease/phosphatase"/>
</dbReference>
<dbReference type="Proteomes" id="UP000014760">
    <property type="component" value="Unassembled WGS sequence"/>
</dbReference>
<keyword evidence="7" id="KW-1185">Reference proteome</keyword>
<accession>R7VDM9</accession>
<evidence type="ECO:0000313" key="5">
    <source>
        <dbReference type="EMBL" id="ELU13780.1"/>
    </source>
</evidence>
<evidence type="ECO:0000313" key="6">
    <source>
        <dbReference type="EnsemblMetazoa" id="CapteP218384"/>
    </source>
</evidence>
<organism evidence="5">
    <name type="scientific">Capitella teleta</name>
    <name type="common">Polychaete worm</name>
    <dbReference type="NCBI Taxonomy" id="283909"/>
    <lineage>
        <taxon>Eukaryota</taxon>
        <taxon>Metazoa</taxon>
        <taxon>Spiralia</taxon>
        <taxon>Lophotrochozoa</taxon>
        <taxon>Annelida</taxon>
        <taxon>Polychaeta</taxon>
        <taxon>Sedentaria</taxon>
        <taxon>Scolecida</taxon>
        <taxon>Capitellidae</taxon>
        <taxon>Capitella</taxon>
    </lineage>
</organism>
<evidence type="ECO:0000256" key="1">
    <source>
        <dbReference type="ARBA" id="ARBA00010774"/>
    </source>
</evidence>
<evidence type="ECO:0000313" key="7">
    <source>
        <dbReference type="Proteomes" id="UP000014760"/>
    </source>
</evidence>
<gene>
    <name evidence="5" type="ORF">CAPTEDRAFT_218384</name>
</gene>
<dbReference type="SUPFAM" id="SSF56219">
    <property type="entry name" value="DNase I-like"/>
    <property type="match status" value="1"/>
</dbReference>
<reference evidence="6" key="3">
    <citation type="submission" date="2015-06" db="UniProtKB">
        <authorList>
            <consortium name="EnsemblMetazoa"/>
        </authorList>
    </citation>
    <scope>IDENTIFICATION</scope>
</reference>
<proteinExistence type="inferred from homology"/>
<dbReference type="PANTHER" id="PTHR12121">
    <property type="entry name" value="CARBON CATABOLITE REPRESSOR PROTEIN 4"/>
    <property type="match status" value="1"/>
</dbReference>
<dbReference type="EMBL" id="KB295029">
    <property type="protein sequence ID" value="ELU13780.1"/>
    <property type="molecule type" value="Genomic_DNA"/>
</dbReference>
<protein>
    <recommendedName>
        <fullName evidence="3">Nocturnin</fullName>
    </recommendedName>
</protein>
<feature type="domain" description="Endonuclease/exonuclease/phosphatase" evidence="4">
    <location>
        <begin position="1"/>
        <end position="273"/>
    </location>
</feature>
<dbReference type="HOGENOM" id="CLU_016428_1_2_1"/>
<sequence length="283" mass="31742">MQWNILAQALSVGKDNFVKCPHDALSWDIRRLRIIESILDVLPDILCLQEVDHYLFLEEVLSTVGYVGNFCPKPDSPCLYTDNSNGPDGCAAFYRSDKFEEIQRHNFVLRADGTETNQVCATVTLKCKSSGKSFSVGVTHLKAKYGWDDLRHKQGVYMLSYLHKNLPASSALILCGDFNAEPTEQVHKACLESPLGLKSAYAVNSENGIMEPAYTTWKIRGGATEEEDVEVCRTIDYIWYTEKSLKVTALKEFPTGDEIGAERVPSYAYPSDHFSLAADFKFL</sequence>
<keyword evidence="2" id="KW-0378">Hydrolase</keyword>
<dbReference type="InterPro" id="IPR050410">
    <property type="entry name" value="CCR4/nocturin_mRNA_transcr"/>
</dbReference>
<dbReference type="STRING" id="283909.R7VDM9"/>
<comment type="similarity">
    <text evidence="1">Belongs to the CCR4/nocturin family.</text>
</comment>
<dbReference type="AlphaFoldDB" id="R7VDM9"/>
<reference evidence="7" key="1">
    <citation type="submission" date="2012-12" db="EMBL/GenBank/DDBJ databases">
        <authorList>
            <person name="Hellsten U."/>
            <person name="Grimwood J."/>
            <person name="Chapman J.A."/>
            <person name="Shapiro H."/>
            <person name="Aerts A."/>
            <person name="Otillar R.P."/>
            <person name="Terry A.Y."/>
            <person name="Boore J.L."/>
            <person name="Simakov O."/>
            <person name="Marletaz F."/>
            <person name="Cho S.-J."/>
            <person name="Edsinger-Gonzales E."/>
            <person name="Havlak P."/>
            <person name="Kuo D.-H."/>
            <person name="Larsson T."/>
            <person name="Lv J."/>
            <person name="Arendt D."/>
            <person name="Savage R."/>
            <person name="Osoegawa K."/>
            <person name="de Jong P."/>
            <person name="Lindberg D.R."/>
            <person name="Seaver E.C."/>
            <person name="Weisblat D.A."/>
            <person name="Putnam N.H."/>
            <person name="Grigoriev I.V."/>
            <person name="Rokhsar D.S."/>
        </authorList>
    </citation>
    <scope>NUCLEOTIDE SEQUENCE</scope>
    <source>
        <strain evidence="7">I ESC-2004</strain>
    </source>
</reference>
<reference evidence="5 7" key="2">
    <citation type="journal article" date="2013" name="Nature">
        <title>Insights into bilaterian evolution from three spiralian genomes.</title>
        <authorList>
            <person name="Simakov O."/>
            <person name="Marletaz F."/>
            <person name="Cho S.J."/>
            <person name="Edsinger-Gonzales E."/>
            <person name="Havlak P."/>
            <person name="Hellsten U."/>
            <person name="Kuo D.H."/>
            <person name="Larsson T."/>
            <person name="Lv J."/>
            <person name="Arendt D."/>
            <person name="Savage R."/>
            <person name="Osoegawa K."/>
            <person name="de Jong P."/>
            <person name="Grimwood J."/>
            <person name="Chapman J.A."/>
            <person name="Shapiro H."/>
            <person name="Aerts A."/>
            <person name="Otillar R.P."/>
            <person name="Terry A.Y."/>
            <person name="Boore J.L."/>
            <person name="Grigoriev I.V."/>
            <person name="Lindberg D.R."/>
            <person name="Seaver E.C."/>
            <person name="Weisblat D.A."/>
            <person name="Putnam N.H."/>
            <person name="Rokhsar D.S."/>
        </authorList>
    </citation>
    <scope>NUCLEOTIDE SEQUENCE</scope>
    <source>
        <strain evidence="5 7">I ESC-2004</strain>
    </source>
</reference>
<dbReference type="PANTHER" id="PTHR12121:SF45">
    <property type="entry name" value="NOCTURNIN"/>
    <property type="match status" value="1"/>
</dbReference>
<evidence type="ECO:0000259" key="4">
    <source>
        <dbReference type="Pfam" id="PF03372"/>
    </source>
</evidence>
<dbReference type="GO" id="GO:0000175">
    <property type="term" value="F:3'-5'-RNA exonuclease activity"/>
    <property type="evidence" value="ECO:0007669"/>
    <property type="project" value="TreeGrafter"/>
</dbReference>
<dbReference type="GO" id="GO:0006139">
    <property type="term" value="P:nucleobase-containing compound metabolic process"/>
    <property type="evidence" value="ECO:0007669"/>
    <property type="project" value="UniProtKB-ARBA"/>
</dbReference>
<evidence type="ECO:0000256" key="3">
    <source>
        <dbReference type="ARBA" id="ARBA00023807"/>
    </source>
</evidence>
<dbReference type="EnsemblMetazoa" id="CapteT218384">
    <property type="protein sequence ID" value="CapteP218384"/>
    <property type="gene ID" value="CapteG218384"/>
</dbReference>
<dbReference type="OrthoDB" id="276515at2759"/>